<gene>
    <name evidence="1" type="ORF">GRJ2_001259000</name>
</gene>
<evidence type="ECO:0000313" key="1">
    <source>
        <dbReference type="EMBL" id="GAB0187937.1"/>
    </source>
</evidence>
<proteinExistence type="predicted"/>
<dbReference type="AlphaFoldDB" id="A0ABC9WS53"/>
<organism evidence="1 2">
    <name type="scientific">Grus japonensis</name>
    <name type="common">Japanese crane</name>
    <name type="synonym">Red-crowned crane</name>
    <dbReference type="NCBI Taxonomy" id="30415"/>
    <lineage>
        <taxon>Eukaryota</taxon>
        <taxon>Metazoa</taxon>
        <taxon>Chordata</taxon>
        <taxon>Craniata</taxon>
        <taxon>Vertebrata</taxon>
        <taxon>Euteleostomi</taxon>
        <taxon>Archelosauria</taxon>
        <taxon>Archosauria</taxon>
        <taxon>Dinosauria</taxon>
        <taxon>Saurischia</taxon>
        <taxon>Theropoda</taxon>
        <taxon>Coelurosauria</taxon>
        <taxon>Aves</taxon>
        <taxon>Neognathae</taxon>
        <taxon>Neoaves</taxon>
        <taxon>Gruiformes</taxon>
        <taxon>Gruidae</taxon>
        <taxon>Grus</taxon>
    </lineage>
</organism>
<name>A0ABC9WS53_GRUJA</name>
<reference evidence="1 2" key="1">
    <citation type="submission" date="2024-06" db="EMBL/GenBank/DDBJ databases">
        <title>The draft genome of Grus japonensis, version 3.</title>
        <authorList>
            <person name="Nabeshima K."/>
            <person name="Suzuki S."/>
            <person name="Onuma M."/>
        </authorList>
    </citation>
    <scope>NUCLEOTIDE SEQUENCE [LARGE SCALE GENOMIC DNA]</scope>
    <source>
        <strain evidence="1 2">451A</strain>
    </source>
</reference>
<sequence length="144" mass="16457">MLDTSLMVFYGERISYNNQATTMVLNSFRFKKRHSSISIVVMLLKCLHQQSQQGGRMHLQQDCGQHHPGRGDVSSVEDKTAIHIGLSKLEDQINLNLLKFNTDKCRVSTWDRAGPQIDASQHQTDHPWKWSSKVRLDRALGNLV</sequence>
<accession>A0ABC9WS53</accession>
<dbReference type="Proteomes" id="UP001623348">
    <property type="component" value="Unassembled WGS sequence"/>
</dbReference>
<comment type="caution">
    <text evidence="1">The sequence shown here is derived from an EMBL/GenBank/DDBJ whole genome shotgun (WGS) entry which is preliminary data.</text>
</comment>
<evidence type="ECO:0000313" key="2">
    <source>
        <dbReference type="Proteomes" id="UP001623348"/>
    </source>
</evidence>
<protein>
    <submittedName>
        <fullName evidence="1">Protein disulfide-isomerase A5</fullName>
    </submittedName>
</protein>
<keyword evidence="2" id="KW-1185">Reference proteome</keyword>
<dbReference type="EMBL" id="BAAFJT010000004">
    <property type="protein sequence ID" value="GAB0187937.1"/>
    <property type="molecule type" value="Genomic_DNA"/>
</dbReference>